<evidence type="ECO:0008006" key="4">
    <source>
        <dbReference type="Google" id="ProtNLM"/>
    </source>
</evidence>
<evidence type="ECO:0000313" key="2">
    <source>
        <dbReference type="EMBL" id="SFD24354.1"/>
    </source>
</evidence>
<dbReference type="AlphaFoldDB" id="A0A1I1QQG2"/>
<keyword evidence="1" id="KW-1133">Transmembrane helix</keyword>
<dbReference type="RefSeq" id="WP_093826422.1">
    <property type="nucleotide sequence ID" value="NZ_FOLQ01000004.1"/>
</dbReference>
<accession>A0A1I1QQG2</accession>
<feature type="transmembrane region" description="Helical" evidence="1">
    <location>
        <begin position="58"/>
        <end position="79"/>
    </location>
</feature>
<gene>
    <name evidence="2" type="ORF">SAMN05216167_10467</name>
</gene>
<proteinExistence type="predicted"/>
<evidence type="ECO:0000313" key="3">
    <source>
        <dbReference type="Proteomes" id="UP000198598"/>
    </source>
</evidence>
<dbReference type="EMBL" id="FOLQ01000004">
    <property type="protein sequence ID" value="SFD24354.1"/>
    <property type="molecule type" value="Genomic_DNA"/>
</dbReference>
<reference evidence="2 3" key="1">
    <citation type="submission" date="2016-10" db="EMBL/GenBank/DDBJ databases">
        <authorList>
            <person name="de Groot N.N."/>
        </authorList>
    </citation>
    <scope>NUCLEOTIDE SEQUENCE [LARGE SCALE GENOMIC DNA]</scope>
    <source>
        <strain evidence="2 3">DSM 26130</strain>
    </source>
</reference>
<feature type="transmembrane region" description="Helical" evidence="1">
    <location>
        <begin position="86"/>
        <end position="103"/>
    </location>
</feature>
<dbReference type="Proteomes" id="UP000198598">
    <property type="component" value="Unassembled WGS sequence"/>
</dbReference>
<keyword evidence="1" id="KW-0472">Membrane</keyword>
<evidence type="ECO:0000256" key="1">
    <source>
        <dbReference type="SAM" id="Phobius"/>
    </source>
</evidence>
<organism evidence="2 3">
    <name type="scientific">Spirosoma endophyticum</name>
    <dbReference type="NCBI Taxonomy" id="662367"/>
    <lineage>
        <taxon>Bacteria</taxon>
        <taxon>Pseudomonadati</taxon>
        <taxon>Bacteroidota</taxon>
        <taxon>Cytophagia</taxon>
        <taxon>Cytophagales</taxon>
        <taxon>Cytophagaceae</taxon>
        <taxon>Spirosoma</taxon>
    </lineage>
</organism>
<sequence>MLLSKLKNRLIILIPAYCACLVDETVTIINQPAAYWNGNLQAGREANPIGAALMKNHVSGIFLISFAWLIAIGVIGYWLPKQFVKTFALIILIAHTSAAISWITPHYGFWFSMAFIVFNSALFVQLEKNYFQHADQVSL</sequence>
<name>A0A1I1QQG2_9BACT</name>
<keyword evidence="3" id="KW-1185">Reference proteome</keyword>
<feature type="transmembrane region" description="Helical" evidence="1">
    <location>
        <begin position="109"/>
        <end position="126"/>
    </location>
</feature>
<protein>
    <recommendedName>
        <fullName evidence="4">DUF5658 domain-containing protein</fullName>
    </recommendedName>
</protein>
<keyword evidence="1" id="KW-0812">Transmembrane</keyword>